<accession>A0A1R2CX79</accession>
<organism evidence="1 2">
    <name type="scientific">Stentor coeruleus</name>
    <dbReference type="NCBI Taxonomy" id="5963"/>
    <lineage>
        <taxon>Eukaryota</taxon>
        <taxon>Sar</taxon>
        <taxon>Alveolata</taxon>
        <taxon>Ciliophora</taxon>
        <taxon>Postciliodesmatophora</taxon>
        <taxon>Heterotrichea</taxon>
        <taxon>Heterotrichida</taxon>
        <taxon>Stentoridae</taxon>
        <taxon>Stentor</taxon>
    </lineage>
</organism>
<dbReference type="EMBL" id="MPUH01000040">
    <property type="protein sequence ID" value="OMJ93602.1"/>
    <property type="molecule type" value="Genomic_DNA"/>
</dbReference>
<proteinExistence type="predicted"/>
<dbReference type="Proteomes" id="UP000187209">
    <property type="component" value="Unassembled WGS sequence"/>
</dbReference>
<evidence type="ECO:0000313" key="1">
    <source>
        <dbReference type="EMBL" id="OMJ93602.1"/>
    </source>
</evidence>
<dbReference type="AlphaFoldDB" id="A0A1R2CX79"/>
<dbReference type="Pfam" id="PF07004">
    <property type="entry name" value="SHIPPO-rpt"/>
    <property type="match status" value="3"/>
</dbReference>
<dbReference type="OrthoDB" id="326276at2759"/>
<gene>
    <name evidence="1" type="ORF">SteCoe_3441</name>
</gene>
<keyword evidence="2" id="KW-1185">Reference proteome</keyword>
<comment type="caution">
    <text evidence="1">The sequence shown here is derived from an EMBL/GenBank/DDBJ whole genome shotgun (WGS) entry which is preliminary data.</text>
</comment>
<sequence>MYEVKKTMIFGESAFTLRHKRTSTYTFSRAVRFRVQKRSDNAEFVTLPSTLDRRGTSQGFGERWRPGVSTRFESPAPGSYDIPTSFNMKIGPKIIKDTQPKSYESIEFTPGPGSYEVVQPIGKHAPKFTFRAKVSREVYSQSPPPNAYAPTSFTTSAFKNITFGIGERNFLKNSRQDSPGPGSYEVKSECFKLPKFL</sequence>
<dbReference type="InterPro" id="IPR010736">
    <property type="entry name" value="SHIPPO-rpt"/>
</dbReference>
<protein>
    <submittedName>
        <fullName evidence="1">Uncharacterized protein</fullName>
    </submittedName>
</protein>
<reference evidence="1 2" key="1">
    <citation type="submission" date="2016-11" db="EMBL/GenBank/DDBJ databases">
        <title>The macronuclear genome of Stentor coeruleus: a giant cell with tiny introns.</title>
        <authorList>
            <person name="Slabodnick M."/>
            <person name="Ruby J.G."/>
            <person name="Reiff S.B."/>
            <person name="Swart E.C."/>
            <person name="Gosai S."/>
            <person name="Prabakaran S."/>
            <person name="Witkowska E."/>
            <person name="Larue G.E."/>
            <person name="Fisher S."/>
            <person name="Freeman R.M."/>
            <person name="Gunawardena J."/>
            <person name="Chu W."/>
            <person name="Stover N.A."/>
            <person name="Gregory B.D."/>
            <person name="Nowacki M."/>
            <person name="Derisi J."/>
            <person name="Roy S.W."/>
            <person name="Marshall W.F."/>
            <person name="Sood P."/>
        </authorList>
    </citation>
    <scope>NUCLEOTIDE SEQUENCE [LARGE SCALE GENOMIC DNA]</scope>
    <source>
        <strain evidence="1">WM001</strain>
    </source>
</reference>
<name>A0A1R2CX79_9CILI</name>
<dbReference type="InterPro" id="IPR051291">
    <property type="entry name" value="CIMAP"/>
</dbReference>
<evidence type="ECO:0000313" key="2">
    <source>
        <dbReference type="Proteomes" id="UP000187209"/>
    </source>
</evidence>
<dbReference type="PANTHER" id="PTHR21580">
    <property type="entry name" value="SHIPPO-1-RELATED"/>
    <property type="match status" value="1"/>
</dbReference>